<dbReference type="PANTHER" id="PTHR12992:SF11">
    <property type="entry name" value="MITOCHONDRIAL COENZYME A DIPHOSPHATASE NUDT8"/>
    <property type="match status" value="1"/>
</dbReference>
<dbReference type="PROSITE" id="PS51462">
    <property type="entry name" value="NUDIX"/>
    <property type="match status" value="1"/>
</dbReference>
<dbReference type="InterPro" id="IPR015797">
    <property type="entry name" value="NUDIX_hydrolase-like_dom_sf"/>
</dbReference>
<feature type="domain" description="Nudix hydrolase" evidence="7">
    <location>
        <begin position="49"/>
        <end position="184"/>
    </location>
</feature>
<proteinExistence type="predicted"/>
<keyword evidence="3" id="KW-0479">Metal-binding</keyword>
<evidence type="ECO:0000256" key="2">
    <source>
        <dbReference type="ARBA" id="ARBA00001946"/>
    </source>
</evidence>
<evidence type="ECO:0000256" key="3">
    <source>
        <dbReference type="ARBA" id="ARBA00022723"/>
    </source>
</evidence>
<evidence type="ECO:0000256" key="6">
    <source>
        <dbReference type="ARBA" id="ARBA00023211"/>
    </source>
</evidence>
<dbReference type="SUPFAM" id="SSF55811">
    <property type="entry name" value="Nudix"/>
    <property type="match status" value="1"/>
</dbReference>
<comment type="cofactor">
    <cofactor evidence="1">
        <name>Mn(2+)</name>
        <dbReference type="ChEBI" id="CHEBI:29035"/>
    </cofactor>
</comment>
<dbReference type="PANTHER" id="PTHR12992">
    <property type="entry name" value="NUDIX HYDROLASE"/>
    <property type="match status" value="1"/>
</dbReference>
<dbReference type="Pfam" id="PF00293">
    <property type="entry name" value="NUDIX"/>
    <property type="match status" value="1"/>
</dbReference>
<dbReference type="Proteomes" id="UP001062165">
    <property type="component" value="Chromosome"/>
</dbReference>
<organism evidence="8 9">
    <name type="scientific">Reichenbachiella carrageenanivorans</name>
    <dbReference type="NCBI Taxonomy" id="2979869"/>
    <lineage>
        <taxon>Bacteria</taxon>
        <taxon>Pseudomonadati</taxon>
        <taxon>Bacteroidota</taxon>
        <taxon>Cytophagia</taxon>
        <taxon>Cytophagales</taxon>
        <taxon>Reichenbachiellaceae</taxon>
        <taxon>Reichenbachiella</taxon>
    </lineage>
</organism>
<dbReference type="CDD" id="cd03426">
    <property type="entry name" value="NUDIX_CoAse_Nudt7"/>
    <property type="match status" value="1"/>
</dbReference>
<keyword evidence="4" id="KW-0378">Hydrolase</keyword>
<dbReference type="RefSeq" id="WP_263051075.1">
    <property type="nucleotide sequence ID" value="NZ_CP106735.1"/>
</dbReference>
<sequence length="218" mass="24650">MTDNNYWKNFTQALQLALRADPAGVEAQKEMAPLPDISQRFDRESAKKARQSAVMILLYPIDGRIQFPLILRPQYPGVHSGQVALPGGKYEESDRDLIHTALREMQEEIGVSMEDVKVLGQLSELYVPPSNFNILPVVGVISQTPQFILEEKEVEELVVTDLEVLNDPSKRKQKQMTFYSGVKVDVPYFDIKDKIVWGATAMILSEFATIINNINNQK</sequence>
<dbReference type="Gene3D" id="3.90.79.10">
    <property type="entry name" value="Nucleoside Triphosphate Pyrophosphohydrolase"/>
    <property type="match status" value="1"/>
</dbReference>
<keyword evidence="5" id="KW-0460">Magnesium</keyword>
<protein>
    <submittedName>
        <fullName evidence="8">CoA pyrophosphatase</fullName>
    </submittedName>
</protein>
<evidence type="ECO:0000313" key="9">
    <source>
        <dbReference type="Proteomes" id="UP001062165"/>
    </source>
</evidence>
<evidence type="ECO:0000256" key="1">
    <source>
        <dbReference type="ARBA" id="ARBA00001936"/>
    </source>
</evidence>
<keyword evidence="9" id="KW-1185">Reference proteome</keyword>
<evidence type="ECO:0000256" key="4">
    <source>
        <dbReference type="ARBA" id="ARBA00022801"/>
    </source>
</evidence>
<reference evidence="8" key="1">
    <citation type="submission" date="2022-10" db="EMBL/GenBank/DDBJ databases">
        <title>Comparative genomics and taxonomic characterization of three novel marine species of genus Reichenbachiella exhibiting antioxidant and polysaccharide degradation activities.</title>
        <authorList>
            <person name="Muhammad N."/>
            <person name="Lee Y.-J."/>
            <person name="Ko J."/>
            <person name="Kim S.-G."/>
        </authorList>
    </citation>
    <scope>NUCLEOTIDE SEQUENCE</scope>
    <source>
        <strain evidence="8">Wsw4-B4</strain>
    </source>
</reference>
<evidence type="ECO:0000259" key="7">
    <source>
        <dbReference type="PROSITE" id="PS51462"/>
    </source>
</evidence>
<comment type="cofactor">
    <cofactor evidence="2">
        <name>Mg(2+)</name>
        <dbReference type="ChEBI" id="CHEBI:18420"/>
    </cofactor>
</comment>
<evidence type="ECO:0000256" key="5">
    <source>
        <dbReference type="ARBA" id="ARBA00022842"/>
    </source>
</evidence>
<keyword evidence="6" id="KW-0464">Manganese</keyword>
<evidence type="ECO:0000313" key="8">
    <source>
        <dbReference type="EMBL" id="UXX79332.1"/>
    </source>
</evidence>
<gene>
    <name evidence="8" type="ORF">N7E81_18425</name>
</gene>
<accession>A0ABY6CZK0</accession>
<dbReference type="InterPro" id="IPR000086">
    <property type="entry name" value="NUDIX_hydrolase_dom"/>
</dbReference>
<dbReference type="EMBL" id="CP106735">
    <property type="protein sequence ID" value="UXX79332.1"/>
    <property type="molecule type" value="Genomic_DNA"/>
</dbReference>
<dbReference type="InterPro" id="IPR045121">
    <property type="entry name" value="CoAse"/>
</dbReference>
<name>A0ABY6CZK0_9BACT</name>